<reference evidence="3" key="1">
    <citation type="submission" date="2023-07" db="EMBL/GenBank/DDBJ databases">
        <title>Black Yeasts Isolated from many extreme environments.</title>
        <authorList>
            <person name="Coleine C."/>
            <person name="Stajich J.E."/>
            <person name="Selbmann L."/>
        </authorList>
    </citation>
    <scope>NUCLEOTIDE SEQUENCE</scope>
    <source>
        <strain evidence="3">CCFEE 5485</strain>
    </source>
</reference>
<comment type="caution">
    <text evidence="3">The sequence shown here is derived from an EMBL/GenBank/DDBJ whole genome shotgun (WGS) entry which is preliminary data.</text>
</comment>
<evidence type="ECO:0000313" key="4">
    <source>
        <dbReference type="Proteomes" id="UP001274830"/>
    </source>
</evidence>
<feature type="compositionally biased region" description="Acidic residues" evidence="1">
    <location>
        <begin position="170"/>
        <end position="181"/>
    </location>
</feature>
<dbReference type="Proteomes" id="UP001274830">
    <property type="component" value="Unassembled WGS sequence"/>
</dbReference>
<gene>
    <name evidence="3" type="ORF">LTR78_004473</name>
</gene>
<name>A0AAE0WQA2_9PEZI</name>
<dbReference type="SMART" id="SM00443">
    <property type="entry name" value="G_patch"/>
    <property type="match status" value="1"/>
</dbReference>
<feature type="region of interest" description="Disordered" evidence="1">
    <location>
        <begin position="211"/>
        <end position="240"/>
    </location>
</feature>
<organism evidence="3 4">
    <name type="scientific">Recurvomyces mirabilis</name>
    <dbReference type="NCBI Taxonomy" id="574656"/>
    <lineage>
        <taxon>Eukaryota</taxon>
        <taxon>Fungi</taxon>
        <taxon>Dikarya</taxon>
        <taxon>Ascomycota</taxon>
        <taxon>Pezizomycotina</taxon>
        <taxon>Dothideomycetes</taxon>
        <taxon>Dothideomycetidae</taxon>
        <taxon>Mycosphaerellales</taxon>
        <taxon>Teratosphaeriaceae</taxon>
        <taxon>Recurvomyces</taxon>
    </lineage>
</organism>
<evidence type="ECO:0000259" key="2">
    <source>
        <dbReference type="PROSITE" id="PS50174"/>
    </source>
</evidence>
<feature type="region of interest" description="Disordered" evidence="1">
    <location>
        <begin position="97"/>
        <end position="193"/>
    </location>
</feature>
<feature type="compositionally biased region" description="Basic and acidic residues" evidence="1">
    <location>
        <begin position="34"/>
        <end position="58"/>
    </location>
</feature>
<feature type="compositionally biased region" description="Basic and acidic residues" evidence="1">
    <location>
        <begin position="100"/>
        <end position="122"/>
    </location>
</feature>
<dbReference type="GO" id="GO:0003676">
    <property type="term" value="F:nucleic acid binding"/>
    <property type="evidence" value="ECO:0007669"/>
    <property type="project" value="InterPro"/>
</dbReference>
<dbReference type="Pfam" id="PF13821">
    <property type="entry name" value="DUF4187"/>
    <property type="match status" value="1"/>
</dbReference>
<dbReference type="Pfam" id="PF01585">
    <property type="entry name" value="G-patch"/>
    <property type="match status" value="1"/>
</dbReference>
<feature type="domain" description="G-patch" evidence="2">
    <location>
        <begin position="68"/>
        <end position="113"/>
    </location>
</feature>
<dbReference type="EMBL" id="JAUTXT010000013">
    <property type="protein sequence ID" value="KAK3675832.1"/>
    <property type="molecule type" value="Genomic_DNA"/>
</dbReference>
<dbReference type="SMART" id="SM01173">
    <property type="entry name" value="DUF4187"/>
    <property type="match status" value="1"/>
</dbReference>
<feature type="compositionally biased region" description="Basic and acidic residues" evidence="1">
    <location>
        <begin position="134"/>
        <end position="153"/>
    </location>
</feature>
<evidence type="ECO:0000256" key="1">
    <source>
        <dbReference type="SAM" id="MobiDB-lite"/>
    </source>
</evidence>
<feature type="compositionally biased region" description="Polar residues" evidence="1">
    <location>
        <begin position="14"/>
        <end position="30"/>
    </location>
</feature>
<dbReference type="InterPro" id="IPR039249">
    <property type="entry name" value="GPATCH11"/>
</dbReference>
<proteinExistence type="predicted"/>
<dbReference type="InterPro" id="IPR025239">
    <property type="entry name" value="DUF4187"/>
</dbReference>
<protein>
    <recommendedName>
        <fullName evidence="2">G-patch domain-containing protein</fullName>
    </recommendedName>
</protein>
<dbReference type="GO" id="GO:0000776">
    <property type="term" value="C:kinetochore"/>
    <property type="evidence" value="ECO:0007669"/>
    <property type="project" value="TreeGrafter"/>
</dbReference>
<accession>A0AAE0WQA2</accession>
<dbReference type="PANTHER" id="PTHR21032">
    <property type="entry name" value="G PATCH DOMAIN-CONTAINING PROTEIN 11"/>
    <property type="match status" value="1"/>
</dbReference>
<dbReference type="PANTHER" id="PTHR21032:SF0">
    <property type="entry name" value="G PATCH DOMAIN-CONTAINING PROTEIN 11"/>
    <property type="match status" value="1"/>
</dbReference>
<feature type="region of interest" description="Disordered" evidence="1">
    <location>
        <begin position="1"/>
        <end position="60"/>
    </location>
</feature>
<dbReference type="AlphaFoldDB" id="A0AAE0WQA2"/>
<feature type="compositionally biased region" description="Acidic residues" evidence="1">
    <location>
        <begin position="1"/>
        <end position="11"/>
    </location>
</feature>
<keyword evidence="4" id="KW-1185">Reference proteome</keyword>
<sequence length="310" mass="35398">MAADLEEEEDYLSMSFSEPTESVKETSLQRTARLKKEAAERSRPLSKKERAEKGKATRDAALATQIDASNKGAQMLAKMGFNGGALGKSENARTQPIEVLVKDNRGGIGMDSEKKRKLRDAAEEVVGQEKKRKVGEEEFRLRARDEREERKNEGQMWSAMRTLESFETGAFDEGDDEDGGEDATKTKDAASSRPLKSINVLWRPLVKQRLEKERKRRARHDLDQSLSRRADYDDPDADADDKLALGTEVEEQLDDEDAELDEFEALSFVDRLEKILEELRTEWKYCFWCKYRYPDQEMEGCPGTTEDEHG</sequence>
<dbReference type="PROSITE" id="PS50174">
    <property type="entry name" value="G_PATCH"/>
    <property type="match status" value="1"/>
</dbReference>
<dbReference type="InterPro" id="IPR000467">
    <property type="entry name" value="G_patch_dom"/>
</dbReference>
<evidence type="ECO:0000313" key="3">
    <source>
        <dbReference type="EMBL" id="KAK3675832.1"/>
    </source>
</evidence>
<feature type="compositionally biased region" description="Basic and acidic residues" evidence="1">
    <location>
        <begin position="220"/>
        <end position="232"/>
    </location>
</feature>